<evidence type="ECO:0000313" key="4">
    <source>
        <dbReference type="Proteomes" id="UP000824540"/>
    </source>
</evidence>
<feature type="compositionally biased region" description="Gly residues" evidence="2">
    <location>
        <begin position="9"/>
        <end position="21"/>
    </location>
</feature>
<accession>A0A8T2NBN2</accession>
<dbReference type="EMBL" id="JAFBMS010000170">
    <property type="protein sequence ID" value="KAG9333897.1"/>
    <property type="molecule type" value="Genomic_DNA"/>
</dbReference>
<evidence type="ECO:0000256" key="2">
    <source>
        <dbReference type="SAM" id="MobiDB-lite"/>
    </source>
</evidence>
<gene>
    <name evidence="3" type="ORF">JZ751_009416</name>
</gene>
<sequence>MDQGACRLSGGGGGENQGGGSRLRVITVEDLESFSEDQIPSGDDSSEEDGEAMEEEEQDRLLHYWQDIGRVHQVTVPQGIAFSSQDMAAPIQQLTTNTESALDREMIPFTLISRKEKCEDVLYETRRYEKANWACVIVHEDTYEQSVCLGFMKLMRYICQQNSSG</sequence>
<protein>
    <submittedName>
        <fullName evidence="3">Uncharacterized protein</fullName>
    </submittedName>
</protein>
<proteinExistence type="inferred from homology"/>
<dbReference type="OrthoDB" id="9420729at2759"/>
<feature type="region of interest" description="Disordered" evidence="2">
    <location>
        <begin position="1"/>
        <end position="58"/>
    </location>
</feature>
<comment type="caution">
    <text evidence="3">The sequence shown here is derived from an EMBL/GenBank/DDBJ whole genome shotgun (WGS) entry which is preliminary data.</text>
</comment>
<feature type="non-terminal residue" evidence="3">
    <location>
        <position position="165"/>
    </location>
</feature>
<dbReference type="AlphaFoldDB" id="A0A8T2NBN2"/>
<dbReference type="InterPro" id="IPR006917">
    <property type="entry name" value="SOUL_heme-bd"/>
</dbReference>
<dbReference type="Proteomes" id="UP000824540">
    <property type="component" value="Unassembled WGS sequence"/>
</dbReference>
<dbReference type="Gene3D" id="3.20.80.10">
    <property type="entry name" value="Regulatory factor, effector binding domain"/>
    <property type="match status" value="1"/>
</dbReference>
<evidence type="ECO:0000256" key="1">
    <source>
        <dbReference type="ARBA" id="ARBA00009817"/>
    </source>
</evidence>
<dbReference type="SUPFAM" id="SSF55136">
    <property type="entry name" value="Probable bacterial effector-binding domain"/>
    <property type="match status" value="1"/>
</dbReference>
<name>A0A8T2NBN2_9TELE</name>
<keyword evidence="4" id="KW-1185">Reference proteome</keyword>
<comment type="similarity">
    <text evidence="1">Belongs to the HEBP family.</text>
</comment>
<evidence type="ECO:0000313" key="3">
    <source>
        <dbReference type="EMBL" id="KAG9333897.1"/>
    </source>
</evidence>
<dbReference type="InterPro" id="IPR011256">
    <property type="entry name" value="Reg_factor_effector_dom_sf"/>
</dbReference>
<dbReference type="Pfam" id="PF04832">
    <property type="entry name" value="SOUL"/>
    <property type="match status" value="1"/>
</dbReference>
<feature type="compositionally biased region" description="Acidic residues" evidence="2">
    <location>
        <begin position="44"/>
        <end position="58"/>
    </location>
</feature>
<organism evidence="3 4">
    <name type="scientific">Albula glossodonta</name>
    <name type="common">roundjaw bonefish</name>
    <dbReference type="NCBI Taxonomy" id="121402"/>
    <lineage>
        <taxon>Eukaryota</taxon>
        <taxon>Metazoa</taxon>
        <taxon>Chordata</taxon>
        <taxon>Craniata</taxon>
        <taxon>Vertebrata</taxon>
        <taxon>Euteleostomi</taxon>
        <taxon>Actinopterygii</taxon>
        <taxon>Neopterygii</taxon>
        <taxon>Teleostei</taxon>
        <taxon>Albuliformes</taxon>
        <taxon>Albulidae</taxon>
        <taxon>Albula</taxon>
    </lineage>
</organism>
<reference evidence="3" key="1">
    <citation type="thesis" date="2021" institute="BYU ScholarsArchive" country="Provo, UT, USA">
        <title>Applications of and Algorithms for Genome Assembly and Genomic Analyses with an Emphasis on Marine Teleosts.</title>
        <authorList>
            <person name="Pickett B.D."/>
        </authorList>
    </citation>
    <scope>NUCLEOTIDE SEQUENCE</scope>
    <source>
        <strain evidence="3">HI-2016</strain>
    </source>
</reference>